<dbReference type="AlphaFoldDB" id="A0A1G2BLW5"/>
<feature type="domain" description="Glycosyltransferase subfamily 4-like N-terminal" evidence="2">
    <location>
        <begin position="23"/>
        <end position="206"/>
    </location>
</feature>
<evidence type="ECO:0000313" key="3">
    <source>
        <dbReference type="EMBL" id="OGY89716.1"/>
    </source>
</evidence>
<evidence type="ECO:0000259" key="1">
    <source>
        <dbReference type="Pfam" id="PF00534"/>
    </source>
</evidence>
<dbReference type="GO" id="GO:0016757">
    <property type="term" value="F:glycosyltransferase activity"/>
    <property type="evidence" value="ECO:0007669"/>
    <property type="project" value="InterPro"/>
</dbReference>
<dbReference type="SUPFAM" id="SSF53756">
    <property type="entry name" value="UDP-Glycosyltransferase/glycogen phosphorylase"/>
    <property type="match status" value="1"/>
</dbReference>
<evidence type="ECO:0000313" key="4">
    <source>
        <dbReference type="Proteomes" id="UP000178849"/>
    </source>
</evidence>
<gene>
    <name evidence="3" type="ORF">A2927_00165</name>
</gene>
<proteinExistence type="predicted"/>
<dbReference type="PANTHER" id="PTHR45947">
    <property type="entry name" value="SULFOQUINOVOSYL TRANSFERASE SQD2"/>
    <property type="match status" value="1"/>
</dbReference>
<comment type="caution">
    <text evidence="3">The sequence shown here is derived from an EMBL/GenBank/DDBJ whole genome shotgun (WGS) entry which is preliminary data.</text>
</comment>
<dbReference type="EMBL" id="MHKL01000009">
    <property type="protein sequence ID" value="OGY89716.1"/>
    <property type="molecule type" value="Genomic_DNA"/>
</dbReference>
<name>A0A1G2BLW5_9BACT</name>
<evidence type="ECO:0008006" key="5">
    <source>
        <dbReference type="Google" id="ProtNLM"/>
    </source>
</evidence>
<dbReference type="Pfam" id="PF13439">
    <property type="entry name" value="Glyco_transf_4"/>
    <property type="match status" value="1"/>
</dbReference>
<dbReference type="InterPro" id="IPR028098">
    <property type="entry name" value="Glyco_trans_4-like_N"/>
</dbReference>
<dbReference type="STRING" id="1798550.A2927_00165"/>
<dbReference type="InterPro" id="IPR001296">
    <property type="entry name" value="Glyco_trans_1"/>
</dbReference>
<protein>
    <recommendedName>
        <fullName evidence="5">Glycosyltransferase subfamily 4-like N-terminal domain-containing protein</fullName>
    </recommendedName>
</protein>
<dbReference type="Proteomes" id="UP000178849">
    <property type="component" value="Unassembled WGS sequence"/>
</dbReference>
<dbReference type="CDD" id="cd03823">
    <property type="entry name" value="GT4_ExpE7-like"/>
    <property type="match status" value="1"/>
</dbReference>
<dbReference type="InterPro" id="IPR050194">
    <property type="entry name" value="Glycosyltransferase_grp1"/>
</dbReference>
<dbReference type="Gene3D" id="3.40.50.2000">
    <property type="entry name" value="Glycogen Phosphorylase B"/>
    <property type="match status" value="2"/>
</dbReference>
<sequence length="396" mass="45188">MKFCLINNLFPPLSRGGTEKIVELITAGVKNFGEVMVITSQPDDVSSCKREDNLTVCRYNPQNFYYLMDDGKKNVQEKIFWHLRDLFNRPVLKFVKEQLNKFKPDFVFTHNLKGLSLGIPKIIRKLKLTQIHTLHDYQLLEPHGSFYRQGQNLALKGPFYALYRYLTKQAIKSPDLVVSPSAFVLKKHREYGFFKKSKTAVLPNPIIINHQLLATRYPLPAKLRLLYLGQIEPHKGVEFLVRTFLKWQNPNAALAIAGNGSDLEKIKKISKNDARIKILGKVENEKLAELFQNTDLLVLPSLWWENSPTVIYEAYGYGAPVLVSDTGGAKELVREGETGWIFKSNSGDDLISKLKMLMENKNKLPLAGKAGYQLVQNFAVDKYISKLLELCQSLKK</sequence>
<dbReference type="Pfam" id="PF00534">
    <property type="entry name" value="Glycos_transf_1"/>
    <property type="match status" value="1"/>
</dbReference>
<accession>A0A1G2BLW5</accession>
<evidence type="ECO:0000259" key="2">
    <source>
        <dbReference type="Pfam" id="PF13439"/>
    </source>
</evidence>
<organism evidence="3 4">
    <name type="scientific">Candidatus Komeilibacteria bacterium RIFCSPLOWO2_01_FULL_45_10</name>
    <dbReference type="NCBI Taxonomy" id="1798550"/>
    <lineage>
        <taxon>Bacteria</taxon>
        <taxon>Candidatus Komeiliibacteriota</taxon>
    </lineage>
</organism>
<feature type="domain" description="Glycosyl transferase family 1" evidence="1">
    <location>
        <begin position="224"/>
        <end position="370"/>
    </location>
</feature>
<reference evidence="3 4" key="1">
    <citation type="journal article" date="2016" name="Nat. Commun.">
        <title>Thousands of microbial genomes shed light on interconnected biogeochemical processes in an aquifer system.</title>
        <authorList>
            <person name="Anantharaman K."/>
            <person name="Brown C.T."/>
            <person name="Hug L.A."/>
            <person name="Sharon I."/>
            <person name="Castelle C.J."/>
            <person name="Probst A.J."/>
            <person name="Thomas B.C."/>
            <person name="Singh A."/>
            <person name="Wilkins M.J."/>
            <person name="Karaoz U."/>
            <person name="Brodie E.L."/>
            <person name="Williams K.H."/>
            <person name="Hubbard S.S."/>
            <person name="Banfield J.F."/>
        </authorList>
    </citation>
    <scope>NUCLEOTIDE SEQUENCE [LARGE SCALE GENOMIC DNA]</scope>
</reference>
<dbReference type="PANTHER" id="PTHR45947:SF13">
    <property type="entry name" value="TRANSFERASE"/>
    <property type="match status" value="1"/>
</dbReference>